<keyword evidence="4" id="KW-1185">Reference proteome</keyword>
<proteinExistence type="predicted"/>
<evidence type="ECO:0000313" key="3">
    <source>
        <dbReference type="EMBL" id="KAG2112359.1"/>
    </source>
</evidence>
<name>A0A9P7FCH8_9AGAM</name>
<dbReference type="OrthoDB" id="2673721at2759"/>
<dbReference type="PANTHER" id="PTHR33096">
    <property type="entry name" value="CXC2 DOMAIN-CONTAINING PROTEIN"/>
    <property type="match status" value="1"/>
</dbReference>
<dbReference type="Pfam" id="PF18758">
    <property type="entry name" value="KDZ"/>
    <property type="match status" value="1"/>
</dbReference>
<evidence type="ECO:0000313" key="4">
    <source>
        <dbReference type="Proteomes" id="UP000823399"/>
    </source>
</evidence>
<dbReference type="GeneID" id="64703503"/>
<dbReference type="EMBL" id="JABBWM010000015">
    <property type="protein sequence ID" value="KAG2112359.1"/>
    <property type="molecule type" value="Genomic_DNA"/>
</dbReference>
<evidence type="ECO:0000256" key="1">
    <source>
        <dbReference type="SAM" id="MobiDB-lite"/>
    </source>
</evidence>
<evidence type="ECO:0000259" key="2">
    <source>
        <dbReference type="Pfam" id="PF18803"/>
    </source>
</evidence>
<reference evidence="3" key="1">
    <citation type="journal article" date="2020" name="New Phytol.">
        <title>Comparative genomics reveals dynamic genome evolution in host specialist ectomycorrhizal fungi.</title>
        <authorList>
            <person name="Lofgren L.A."/>
            <person name="Nguyen N.H."/>
            <person name="Vilgalys R."/>
            <person name="Ruytinx J."/>
            <person name="Liao H.L."/>
            <person name="Branco S."/>
            <person name="Kuo A."/>
            <person name="LaButti K."/>
            <person name="Lipzen A."/>
            <person name="Andreopoulos W."/>
            <person name="Pangilinan J."/>
            <person name="Riley R."/>
            <person name="Hundley H."/>
            <person name="Na H."/>
            <person name="Barry K."/>
            <person name="Grigoriev I.V."/>
            <person name="Stajich J.E."/>
            <person name="Kennedy P.G."/>
        </authorList>
    </citation>
    <scope>NUCLEOTIDE SEQUENCE</scope>
    <source>
        <strain evidence="3">FC423</strain>
    </source>
</reference>
<accession>A0A9P7FCH8</accession>
<dbReference type="Proteomes" id="UP000823399">
    <property type="component" value="Unassembled WGS sequence"/>
</dbReference>
<protein>
    <recommendedName>
        <fullName evidence="2">CxC2-like cysteine cluster KDZ transposase-associated domain-containing protein</fullName>
    </recommendedName>
</protein>
<dbReference type="InterPro" id="IPR041457">
    <property type="entry name" value="CxC2_KDZ-assoc"/>
</dbReference>
<dbReference type="PANTHER" id="PTHR33096:SF1">
    <property type="entry name" value="CXC1-LIKE CYSTEINE CLUSTER ASSOCIATED WITH KDZ TRANSPOSASES DOMAIN-CONTAINING PROTEIN"/>
    <property type="match status" value="1"/>
</dbReference>
<feature type="domain" description="CxC2-like cysteine cluster KDZ transposase-associated" evidence="2">
    <location>
        <begin position="26"/>
        <end position="103"/>
    </location>
</feature>
<sequence>MDEPAFELSYDYLAIPELPFLHAKECTTMVDKSGVHLLTIRYCKCPNAAAPDKQLFAMGMFPASFSRPKLAFMFSVLDNFLLDNLECGISAMNYYSKLRRMTSSIFPHLVPDQYRELMQVGRQWHQLKLLKWNGFAHKRKQPHASELALFCPACPQPSINAPQPAKREENDPEWLYARSLVMDGNFKAEHLHPTHPEDKVWLTDGQCFMVTRDQYKAHLAGAKENAQMSECNNHWAVNQANASRHRLEATGIGGCACARHGCFVPHSIVDFQKGEQHMNMDYALCHALSHHTDGLSRALTFYDVNCQYNKYFRHRVNESQHLSIPAGMEIVPGIGLWHVHGHQDKCYVRYASMFITRAARIDGEIMETLWVPLNIISPSARGMSTPHRQECLDYQMNDSNFMKMIRMSGFLCRKYRDTVKGVSESMAVFEKLTETADHVMVETWEEQDRQAQISRTSDPSAMDVFQELALLSSRAGSGGGNTKCGAATWIASGITIEELQISLLMDIRRLGKHSTKTQHLEIVRRRTKLQSQIDEFTIAAVAHLGEDFDLDDDIRDMEIDFINDSDGDGDRDTDSEHDSDDDLQGNFFHPEKVVIPLPSNIGIKRCTELGVAQLVGQEVALREGQANDTLQAIRVLLADKAVLFRTTVHLAKSQAKSTRAWTQVHSVEKVIRLQMMIYSKCWLQLGNLEAHNLLEKYLRMEKSHLKATAAVADPNARGQRNSTLPWFWSLDVQGDSISSDWMNEFYRVHWLCTKALRDRWSEGLQLIEHEMGWTLRFFLHKASTWLSQITHNGDPLPEGHKCYAIWQAHMYHELAKHARASFLKANPMFKMIP</sequence>
<gene>
    <name evidence="3" type="ORF">F5147DRAFT_771425</name>
</gene>
<dbReference type="InterPro" id="IPR040521">
    <property type="entry name" value="KDZ"/>
</dbReference>
<comment type="caution">
    <text evidence="3">The sequence shown here is derived from an EMBL/GenBank/DDBJ whole genome shotgun (WGS) entry which is preliminary data.</text>
</comment>
<dbReference type="RefSeq" id="XP_041295290.1">
    <property type="nucleotide sequence ID" value="XM_041441244.1"/>
</dbReference>
<feature type="region of interest" description="Disordered" evidence="1">
    <location>
        <begin position="561"/>
        <end position="585"/>
    </location>
</feature>
<dbReference type="Pfam" id="PF18803">
    <property type="entry name" value="CxC2"/>
    <property type="match status" value="1"/>
</dbReference>
<organism evidence="3 4">
    <name type="scientific">Suillus discolor</name>
    <dbReference type="NCBI Taxonomy" id="1912936"/>
    <lineage>
        <taxon>Eukaryota</taxon>
        <taxon>Fungi</taxon>
        <taxon>Dikarya</taxon>
        <taxon>Basidiomycota</taxon>
        <taxon>Agaricomycotina</taxon>
        <taxon>Agaricomycetes</taxon>
        <taxon>Agaricomycetidae</taxon>
        <taxon>Boletales</taxon>
        <taxon>Suillineae</taxon>
        <taxon>Suillaceae</taxon>
        <taxon>Suillus</taxon>
    </lineage>
</organism>
<dbReference type="AlphaFoldDB" id="A0A9P7FCH8"/>